<dbReference type="SUPFAM" id="SSF52540">
    <property type="entry name" value="P-loop containing nucleoside triphosphate hydrolases"/>
    <property type="match status" value="1"/>
</dbReference>
<dbReference type="InterPro" id="IPR050678">
    <property type="entry name" value="DNA_Partitioning_ATPase"/>
</dbReference>
<dbReference type="STRING" id="272633.gene:10731099"/>
<dbReference type="Pfam" id="PF13614">
    <property type="entry name" value="AAA_31"/>
    <property type="match status" value="1"/>
</dbReference>
<accession>Q8EX42</accession>
<dbReference type="InterPro" id="IPR027417">
    <property type="entry name" value="P-loop_NTPase"/>
</dbReference>
<dbReference type="AlphaFoldDB" id="Q8EX42"/>
<name>Q8EX42_MALP2</name>
<feature type="domain" description="AAA" evidence="1">
    <location>
        <begin position="3"/>
        <end position="175"/>
    </location>
</feature>
<dbReference type="RefSeq" id="WP_011076834.1">
    <property type="nucleotide sequence ID" value="NC_004432.1"/>
</dbReference>
<gene>
    <name evidence="2" type="ordered locus">MYPE80</name>
</gene>
<dbReference type="Gene3D" id="3.40.50.300">
    <property type="entry name" value="P-loop containing nucleotide triphosphate hydrolases"/>
    <property type="match status" value="1"/>
</dbReference>
<dbReference type="KEGG" id="mpe:MYPE80"/>
<dbReference type="Proteomes" id="UP000002522">
    <property type="component" value="Chromosome"/>
</dbReference>
<evidence type="ECO:0000313" key="3">
    <source>
        <dbReference type="Proteomes" id="UP000002522"/>
    </source>
</evidence>
<reference evidence="2 3" key="1">
    <citation type="journal article" date="2002" name="Nucleic Acids Res.">
        <title>The complete genomic sequence of Mycoplasma penetrans, an intracellular bacterial pathogen in humans.</title>
        <authorList>
            <person name="Sasaki Y."/>
            <person name="Ishikawa J."/>
            <person name="Yamashita A."/>
            <person name="Oshima K."/>
            <person name="Kenri T."/>
            <person name="Furuya K."/>
            <person name="Yoshino C."/>
            <person name="Horino A."/>
            <person name="Shiba T."/>
            <person name="Sasaki T."/>
            <person name="Hattori M."/>
        </authorList>
    </citation>
    <scope>NUCLEOTIDE SEQUENCE [LARGE SCALE GENOMIC DNA]</scope>
    <source>
        <strain evidence="2 3">HF-2</strain>
    </source>
</reference>
<dbReference type="EMBL" id="BA000026">
    <property type="protein sequence ID" value="BAC43798.1"/>
    <property type="molecule type" value="Genomic_DNA"/>
</dbReference>
<dbReference type="PANTHER" id="PTHR13696:SF52">
    <property type="entry name" value="PARA FAMILY PROTEIN CT_582"/>
    <property type="match status" value="1"/>
</dbReference>
<dbReference type="HOGENOM" id="CLU_037612_1_4_14"/>
<sequence>MKIGVVNNKGGVLKTTLSTNLAASLSLDGKKVIIVDLDGQGNVIATFGKKPDDLEFAIMDFLKGKCYWEDILIKKTENLHILPGNDELNYFDFLLNQKQITQSNLKMLINKLDELYDYVIIDTPPAMSVVVATTLSIVDVALVPFEPDQYATLGLKRIINAAKEFKEKNNHNMKIVAIPTKVNTRVTIHNDIIEQSLKPKLKTQGVYVTSNFISSTTKSTAAVGYERVPIVMSVFKSKYQDEYHNLKKEILNYVIFGRETSVNNGNQENSFGENF</sequence>
<dbReference type="FunCoup" id="Q8EX42">
    <property type="interactions" value="116"/>
</dbReference>
<dbReference type="CDD" id="cd02042">
    <property type="entry name" value="ParAB_family"/>
    <property type="match status" value="1"/>
</dbReference>
<proteinExistence type="predicted"/>
<dbReference type="PANTHER" id="PTHR13696">
    <property type="entry name" value="P-LOOP CONTAINING NUCLEOSIDE TRIPHOSPHATE HYDROLASE"/>
    <property type="match status" value="1"/>
</dbReference>
<protein>
    <submittedName>
        <fullName evidence="2">Soj protein</fullName>
    </submittedName>
</protein>
<dbReference type="InParanoid" id="Q8EX42"/>
<dbReference type="eggNOG" id="COG1192">
    <property type="taxonomic scope" value="Bacteria"/>
</dbReference>
<evidence type="ECO:0000259" key="1">
    <source>
        <dbReference type="Pfam" id="PF13614"/>
    </source>
</evidence>
<keyword evidence="3" id="KW-1185">Reference proteome</keyword>
<dbReference type="InterPro" id="IPR025669">
    <property type="entry name" value="AAA_dom"/>
</dbReference>
<organism evidence="2 3">
    <name type="scientific">Malacoplasma penetrans (strain HF-2)</name>
    <name type="common">Mycoplasma penetrans</name>
    <dbReference type="NCBI Taxonomy" id="272633"/>
    <lineage>
        <taxon>Bacteria</taxon>
        <taxon>Bacillati</taxon>
        <taxon>Mycoplasmatota</taxon>
        <taxon>Mycoplasmoidales</taxon>
        <taxon>Mycoplasmoidaceae</taxon>
        <taxon>Malacoplasma</taxon>
    </lineage>
</organism>
<evidence type="ECO:0000313" key="2">
    <source>
        <dbReference type="EMBL" id="BAC43798.1"/>
    </source>
</evidence>